<dbReference type="InterPro" id="IPR018110">
    <property type="entry name" value="Mandel_Rmase/mucon_lact_enz_CS"/>
</dbReference>
<name>A0A382EP68_9ZZZZ</name>
<dbReference type="NCBIfam" id="NF010624">
    <property type="entry name" value="PRK14017.1"/>
    <property type="match status" value="1"/>
</dbReference>
<dbReference type="PANTHER" id="PTHR48080">
    <property type="entry name" value="D-GALACTONATE DEHYDRATASE-RELATED"/>
    <property type="match status" value="1"/>
</dbReference>
<dbReference type="Gene3D" id="3.20.20.120">
    <property type="entry name" value="Enolase-like C-terminal domain"/>
    <property type="match status" value="1"/>
</dbReference>
<dbReference type="SFLD" id="SFLDG00179">
    <property type="entry name" value="mandelate_racemase"/>
    <property type="match status" value="1"/>
</dbReference>
<sequence>MNITEVRTIKISEMRHGEIGYLVVVVTDAGIEGLGEVAADCHPAAVAQCIRGMDLIGTDPMRIEAFWQEQYHHQFWRGGPIWNSAVSGIDHALWDIKGKILGVPVYELVGGLLRDRIKLYTHTCMGRESPEEFGNSAAKAVSEGFRALKFDPFGTADQQIDAAEMRWAKERVRATREAVGDDVDILIEGHGRLTPANAIRMAGLMEEYNPFFFEEPVSPDNVAEMAKVASSINIPVAAGERLYSRWMFRELIETQSVDYVQPDLCHCGGFSEGRKIAALAEVYHIRVVPHNPNGPISTLVGLHLGACTPNFEMLEYGQDAEEKVPLIHHMPEVIDGHMEIPTRPGWGVEVDESVLAQFSGDTITN</sequence>
<dbReference type="InterPro" id="IPR013341">
    <property type="entry name" value="Mandelate_racemase_N_dom"/>
</dbReference>
<evidence type="ECO:0000256" key="1">
    <source>
        <dbReference type="ARBA" id="ARBA00023239"/>
    </source>
</evidence>
<dbReference type="InterPro" id="IPR036849">
    <property type="entry name" value="Enolase-like_C_sf"/>
</dbReference>
<evidence type="ECO:0000313" key="3">
    <source>
        <dbReference type="EMBL" id="SVB51781.1"/>
    </source>
</evidence>
<dbReference type="SUPFAM" id="SSF54826">
    <property type="entry name" value="Enolase N-terminal domain-like"/>
    <property type="match status" value="1"/>
</dbReference>
<dbReference type="InterPro" id="IPR034593">
    <property type="entry name" value="DgoD-like"/>
</dbReference>
<reference evidence="3" key="1">
    <citation type="submission" date="2018-05" db="EMBL/GenBank/DDBJ databases">
        <authorList>
            <person name="Lanie J.A."/>
            <person name="Ng W.-L."/>
            <person name="Kazmierczak K.M."/>
            <person name="Andrzejewski T.M."/>
            <person name="Davidsen T.M."/>
            <person name="Wayne K.J."/>
            <person name="Tettelin H."/>
            <person name="Glass J.I."/>
            <person name="Rusch D."/>
            <person name="Podicherti R."/>
            <person name="Tsui H.-C.T."/>
            <person name="Winkler M.E."/>
        </authorList>
    </citation>
    <scope>NUCLEOTIDE SEQUENCE</scope>
</reference>
<dbReference type="Gene3D" id="3.30.390.10">
    <property type="entry name" value="Enolase-like, N-terminal domain"/>
    <property type="match status" value="1"/>
</dbReference>
<dbReference type="InterPro" id="IPR013342">
    <property type="entry name" value="Mandelate_racemase_C"/>
</dbReference>
<dbReference type="AlphaFoldDB" id="A0A382EP68"/>
<dbReference type="PROSITE" id="PS00908">
    <property type="entry name" value="MR_MLE_1"/>
    <property type="match status" value="1"/>
</dbReference>
<evidence type="ECO:0000259" key="2">
    <source>
        <dbReference type="SMART" id="SM00922"/>
    </source>
</evidence>
<feature type="domain" description="Mandelate racemase/muconate lactonizing enzyme C-terminal" evidence="2">
    <location>
        <begin position="130"/>
        <end position="235"/>
    </location>
</feature>
<protein>
    <recommendedName>
        <fullName evidence="2">Mandelate racemase/muconate lactonizing enzyme C-terminal domain-containing protein</fullName>
    </recommendedName>
</protein>
<gene>
    <name evidence="3" type="ORF">METZ01_LOCUS204635</name>
</gene>
<dbReference type="Pfam" id="PF02746">
    <property type="entry name" value="MR_MLE_N"/>
    <property type="match status" value="1"/>
</dbReference>
<keyword evidence="1" id="KW-0456">Lyase</keyword>
<dbReference type="SUPFAM" id="SSF51604">
    <property type="entry name" value="Enolase C-terminal domain-like"/>
    <property type="match status" value="1"/>
</dbReference>
<dbReference type="Pfam" id="PF13378">
    <property type="entry name" value="MR_MLE_C"/>
    <property type="match status" value="1"/>
</dbReference>
<dbReference type="InterPro" id="IPR029065">
    <property type="entry name" value="Enolase_C-like"/>
</dbReference>
<proteinExistence type="predicted"/>
<dbReference type="CDD" id="cd03316">
    <property type="entry name" value="MR_like"/>
    <property type="match status" value="1"/>
</dbReference>
<dbReference type="GO" id="GO:0009063">
    <property type="term" value="P:amino acid catabolic process"/>
    <property type="evidence" value="ECO:0007669"/>
    <property type="project" value="InterPro"/>
</dbReference>
<dbReference type="SFLD" id="SFLDS00001">
    <property type="entry name" value="Enolase"/>
    <property type="match status" value="1"/>
</dbReference>
<accession>A0A382EP68</accession>
<dbReference type="SMART" id="SM00922">
    <property type="entry name" value="MR_MLE"/>
    <property type="match status" value="1"/>
</dbReference>
<dbReference type="EMBL" id="UINC01045248">
    <property type="protein sequence ID" value="SVB51781.1"/>
    <property type="molecule type" value="Genomic_DNA"/>
</dbReference>
<dbReference type="InterPro" id="IPR029017">
    <property type="entry name" value="Enolase-like_N"/>
</dbReference>
<dbReference type="PANTHER" id="PTHR48080:SF2">
    <property type="entry name" value="D-GALACTONATE DEHYDRATASE"/>
    <property type="match status" value="1"/>
</dbReference>
<organism evidence="3">
    <name type="scientific">marine metagenome</name>
    <dbReference type="NCBI Taxonomy" id="408172"/>
    <lineage>
        <taxon>unclassified sequences</taxon>
        <taxon>metagenomes</taxon>
        <taxon>ecological metagenomes</taxon>
    </lineage>
</organism>
<dbReference type="GO" id="GO:0016829">
    <property type="term" value="F:lyase activity"/>
    <property type="evidence" value="ECO:0007669"/>
    <property type="project" value="UniProtKB-KW"/>
</dbReference>